<keyword evidence="5 10" id="KW-0812">Transmembrane</keyword>
<reference evidence="13" key="1">
    <citation type="submission" date="2014-02" db="EMBL/GenBank/DDBJ databases">
        <title>The Genome Sequence of Trichophyton rubrum (morphotype fischeri) CBS 288.86.</title>
        <authorList>
            <consortium name="The Broad Institute Genomics Platform"/>
            <person name="Cuomo C.A."/>
            <person name="White T.C."/>
            <person name="Graser Y."/>
            <person name="Martinez-Rossi N."/>
            <person name="Heitman J."/>
            <person name="Young S.K."/>
            <person name="Zeng Q."/>
            <person name="Gargeya S."/>
            <person name="Abouelleil A."/>
            <person name="Alvarado L."/>
            <person name="Chapman S.B."/>
            <person name="Gainer-Dewar J."/>
            <person name="Goldberg J."/>
            <person name="Griggs A."/>
            <person name="Gujja S."/>
            <person name="Hansen M."/>
            <person name="Howarth C."/>
            <person name="Imamovic A."/>
            <person name="Larimer J."/>
            <person name="Martinez D."/>
            <person name="Murphy C."/>
            <person name="Pearson M.D."/>
            <person name="Persinoti G."/>
            <person name="Poon T."/>
            <person name="Priest M."/>
            <person name="Roberts A.D."/>
            <person name="Saif S."/>
            <person name="Shea T.D."/>
            <person name="Sykes S.N."/>
            <person name="Wortman J."/>
            <person name="Nusbaum C."/>
            <person name="Birren B."/>
        </authorList>
    </citation>
    <scope>NUCLEOTIDE SEQUENCE [LARGE SCALE GENOMIC DNA]</scope>
    <source>
        <strain evidence="13">CBS 288.86</strain>
    </source>
</reference>
<feature type="transmembrane region" description="Helical" evidence="10">
    <location>
        <begin position="162"/>
        <end position="181"/>
    </location>
</feature>
<evidence type="ECO:0000256" key="2">
    <source>
        <dbReference type="ARBA" id="ARBA00004141"/>
    </source>
</evidence>
<evidence type="ECO:0000256" key="6">
    <source>
        <dbReference type="ARBA" id="ARBA00022801"/>
    </source>
</evidence>
<evidence type="ECO:0000256" key="7">
    <source>
        <dbReference type="ARBA" id="ARBA00022825"/>
    </source>
</evidence>
<dbReference type="PANTHER" id="PTHR22936">
    <property type="entry name" value="RHOMBOID-RELATED"/>
    <property type="match status" value="1"/>
</dbReference>
<comment type="function">
    <text evidence="10">Serine protease involved in intramembrane proteolysis.</text>
</comment>
<organism evidence="13">
    <name type="scientific">Trichophyton rubrum CBS 288.86</name>
    <dbReference type="NCBI Taxonomy" id="1215330"/>
    <lineage>
        <taxon>Eukaryota</taxon>
        <taxon>Fungi</taxon>
        <taxon>Dikarya</taxon>
        <taxon>Ascomycota</taxon>
        <taxon>Pezizomycotina</taxon>
        <taxon>Eurotiomycetes</taxon>
        <taxon>Eurotiomycetidae</taxon>
        <taxon>Onygenales</taxon>
        <taxon>Arthrodermataceae</taxon>
        <taxon>Trichophyton</taxon>
    </lineage>
</organism>
<dbReference type="SUPFAM" id="SSF144091">
    <property type="entry name" value="Rhomboid-like"/>
    <property type="match status" value="1"/>
</dbReference>
<dbReference type="InterPro" id="IPR002610">
    <property type="entry name" value="Peptidase_S54_rhomboid-like"/>
</dbReference>
<dbReference type="EMBL" id="KK207831">
    <property type="protein sequence ID" value="EZF53056.1"/>
    <property type="molecule type" value="Genomic_DNA"/>
</dbReference>
<feature type="transmembrane region" description="Helical" evidence="10">
    <location>
        <begin position="135"/>
        <end position="155"/>
    </location>
</feature>
<dbReference type="GO" id="GO:0016020">
    <property type="term" value="C:membrane"/>
    <property type="evidence" value="ECO:0007669"/>
    <property type="project" value="UniProtKB-SubCell"/>
</dbReference>
<dbReference type="EC" id="3.4.21.105" evidence="10"/>
<evidence type="ECO:0000256" key="9">
    <source>
        <dbReference type="ARBA" id="ARBA00023136"/>
    </source>
</evidence>
<proteinExistence type="inferred from homology"/>
<feature type="domain" description="Peptidase S54 rhomboid" evidence="12">
    <location>
        <begin position="270"/>
        <end position="408"/>
    </location>
</feature>
<dbReference type="InterPro" id="IPR022764">
    <property type="entry name" value="Peptidase_S54_rhomboid_dom"/>
</dbReference>
<keyword evidence="6 10" id="KW-0378">Hydrolase</keyword>
<evidence type="ECO:0000256" key="8">
    <source>
        <dbReference type="ARBA" id="ARBA00022989"/>
    </source>
</evidence>
<feature type="transmembrane region" description="Helical" evidence="10">
    <location>
        <begin position="308"/>
        <end position="331"/>
    </location>
</feature>
<dbReference type="Proteomes" id="UP000023758">
    <property type="component" value="Unassembled WGS sequence"/>
</dbReference>
<dbReference type="Gene3D" id="1.20.1540.10">
    <property type="entry name" value="Rhomboid-like"/>
    <property type="match status" value="1"/>
</dbReference>
<feature type="compositionally biased region" description="Polar residues" evidence="11">
    <location>
        <begin position="1"/>
        <end position="13"/>
    </location>
</feature>
<dbReference type="AlphaFoldDB" id="A0A022W4K0"/>
<accession>A0A022W4K0</accession>
<dbReference type="Pfam" id="PF01694">
    <property type="entry name" value="Rhomboid"/>
    <property type="match status" value="1"/>
</dbReference>
<keyword evidence="9 10" id="KW-0472">Membrane</keyword>
<evidence type="ECO:0000256" key="1">
    <source>
        <dbReference type="ARBA" id="ARBA00000156"/>
    </source>
</evidence>
<dbReference type="GO" id="GO:0006508">
    <property type="term" value="P:proteolysis"/>
    <property type="evidence" value="ECO:0007669"/>
    <property type="project" value="UniProtKB-KW"/>
</dbReference>
<evidence type="ECO:0000256" key="3">
    <source>
        <dbReference type="ARBA" id="ARBA00009045"/>
    </source>
</evidence>
<keyword evidence="7 10" id="KW-0720">Serine protease</keyword>
<dbReference type="InterPro" id="IPR035952">
    <property type="entry name" value="Rhomboid-like_sf"/>
</dbReference>
<evidence type="ECO:0000256" key="4">
    <source>
        <dbReference type="ARBA" id="ARBA00022670"/>
    </source>
</evidence>
<feature type="transmembrane region" description="Helical" evidence="10">
    <location>
        <begin position="365"/>
        <end position="384"/>
    </location>
</feature>
<feature type="transmembrane region" description="Helical" evidence="10">
    <location>
        <begin position="458"/>
        <end position="480"/>
    </location>
</feature>
<name>A0A022W4K0_TRIRU</name>
<evidence type="ECO:0000256" key="5">
    <source>
        <dbReference type="ARBA" id="ARBA00022692"/>
    </source>
</evidence>
<dbReference type="PANTHER" id="PTHR22936:SF69">
    <property type="entry name" value="RHOMBOID-LIKE PROTEIN"/>
    <property type="match status" value="1"/>
</dbReference>
<sequence length="520" mass="58480">MAANDYYNNSYSQKPHPALPHDNDTHDASWGHQQPSSPTLPAGGYSHNYDNGGRYGHYHSNSDNDLGESRMGHSNDYYSEDIPLKPNAANNKPDWADDTRYHPSPHDLPTEPLNLSDPVRRPSRRRKHGYFAKKIPWVTHITSLVQIIIFIVEIVRNGMPHFFLYPLLVFVYLALLTLHSAQLTGSPIMTKPSFNPMIGPSPYVQINLGARFVPCMRNVDKLQNNPNTVFFPCPNSTTTDAKCRLSELCGFDGVPDPKPNGSLDDKPEPNQWFRFIVPMFLHAGLVHIGFNLFAQLSIGADMERTIGWWRYAIVYFSSGIFGFVLGGNFAAPAIASTGASGCLFGIFALCVLDLFYTWGKKQRPWVDLTFMVITVAISFVLGLLPGLDNFSHIGGFLTGLVLGICILRSPDTLRERIGVKTPYVSMGGNFGVDEDQKKFFKQPVSFFQGRKPLWWGWWLLRAGALIGIIVSFIVLLNNFYKYRTTCSWCKYLSCLPISNWCEIGDFTTTPITKNTRNIPF</sequence>
<dbReference type="OrthoDB" id="2146116at2759"/>
<evidence type="ECO:0000256" key="11">
    <source>
        <dbReference type="SAM" id="MobiDB-lite"/>
    </source>
</evidence>
<feature type="compositionally biased region" description="Basic and acidic residues" evidence="11">
    <location>
        <begin position="19"/>
        <end position="29"/>
    </location>
</feature>
<evidence type="ECO:0000259" key="12">
    <source>
        <dbReference type="Pfam" id="PF01694"/>
    </source>
</evidence>
<evidence type="ECO:0000313" key="13">
    <source>
        <dbReference type="EMBL" id="EZF53056.1"/>
    </source>
</evidence>
<feature type="transmembrane region" description="Helical" evidence="10">
    <location>
        <begin position="272"/>
        <end position="296"/>
    </location>
</feature>
<feature type="region of interest" description="Disordered" evidence="11">
    <location>
        <begin position="1"/>
        <end position="122"/>
    </location>
</feature>
<feature type="transmembrane region" description="Helical" evidence="10">
    <location>
        <begin position="337"/>
        <end position="358"/>
    </location>
</feature>
<keyword evidence="4 10" id="KW-0645">Protease</keyword>
<comment type="subcellular location">
    <subcellularLocation>
        <location evidence="2 10">Membrane</location>
        <topology evidence="2 10">Multi-pass membrane protein</topology>
    </subcellularLocation>
</comment>
<feature type="compositionally biased region" description="Basic and acidic residues" evidence="11">
    <location>
        <begin position="94"/>
        <end position="109"/>
    </location>
</feature>
<protein>
    <recommendedName>
        <fullName evidence="10">Rhomboid-type serine protease</fullName>
        <ecNumber evidence="10">3.4.21.105</ecNumber>
    </recommendedName>
</protein>
<keyword evidence="8 10" id="KW-1133">Transmembrane helix</keyword>
<comment type="catalytic activity">
    <reaction evidence="1 10">
        <text>Cleaves type-1 transmembrane domains using a catalytic dyad composed of serine and histidine that are contributed by different transmembrane domains.</text>
        <dbReference type="EC" id="3.4.21.105"/>
    </reaction>
</comment>
<dbReference type="GO" id="GO:0004252">
    <property type="term" value="F:serine-type endopeptidase activity"/>
    <property type="evidence" value="ECO:0007669"/>
    <property type="project" value="InterPro"/>
</dbReference>
<gene>
    <name evidence="13" type="ORF">H103_03981</name>
</gene>
<evidence type="ECO:0000256" key="10">
    <source>
        <dbReference type="RuleBase" id="RU362115"/>
    </source>
</evidence>
<comment type="similarity">
    <text evidence="3 10">Belongs to the peptidase S54 family.</text>
</comment>